<proteinExistence type="predicted"/>
<keyword evidence="3" id="KW-1185">Reference proteome</keyword>
<evidence type="ECO:0000256" key="1">
    <source>
        <dbReference type="SAM" id="MobiDB-lite"/>
    </source>
</evidence>
<organism evidence="2 3">
    <name type="scientific">[Candida] arabinofermentans NRRL YB-2248</name>
    <dbReference type="NCBI Taxonomy" id="983967"/>
    <lineage>
        <taxon>Eukaryota</taxon>
        <taxon>Fungi</taxon>
        <taxon>Dikarya</taxon>
        <taxon>Ascomycota</taxon>
        <taxon>Saccharomycotina</taxon>
        <taxon>Pichiomycetes</taxon>
        <taxon>Pichiales</taxon>
        <taxon>Pichiaceae</taxon>
        <taxon>Ogataea</taxon>
        <taxon>Ogataea/Candida clade</taxon>
    </lineage>
</organism>
<accession>A0A1E4SX61</accession>
<dbReference type="AlphaFoldDB" id="A0A1E4SX61"/>
<name>A0A1E4SX61_9ASCO</name>
<reference evidence="3" key="1">
    <citation type="submission" date="2016-04" db="EMBL/GenBank/DDBJ databases">
        <title>Comparative genomics of biotechnologically important yeasts.</title>
        <authorList>
            <consortium name="DOE Joint Genome Institute"/>
            <person name="Riley R."/>
            <person name="Haridas S."/>
            <person name="Wolfe K.H."/>
            <person name="Lopes M.R."/>
            <person name="Hittinger C.T."/>
            <person name="Goker M."/>
            <person name="Salamov A."/>
            <person name="Wisecaver J."/>
            <person name="Long T.M."/>
            <person name="Aerts A.L."/>
            <person name="Barry K."/>
            <person name="Choi C."/>
            <person name="Clum A."/>
            <person name="Coughlan A.Y."/>
            <person name="Deshpande S."/>
            <person name="Douglass A.P."/>
            <person name="Hanson S.J."/>
            <person name="Klenk H.-P."/>
            <person name="Labutti K."/>
            <person name="Lapidus A."/>
            <person name="Lindquist E."/>
            <person name="Lipzen A."/>
            <person name="Meier-Kolthoff J.P."/>
            <person name="Ohm R.A."/>
            <person name="Otillar R.P."/>
            <person name="Pangilinan J."/>
            <person name="Peng Y."/>
            <person name="Rokas A."/>
            <person name="Rosa C.A."/>
            <person name="Scheuner C."/>
            <person name="Sibirny A.A."/>
            <person name="Slot J.C."/>
            <person name="Stielow J.B."/>
            <person name="Sun H."/>
            <person name="Kurtzman C.P."/>
            <person name="Blackwell M."/>
            <person name="Grigoriev I.V."/>
            <person name="Jeffries T.W."/>
        </authorList>
    </citation>
    <scope>NUCLEOTIDE SEQUENCE [LARGE SCALE GENOMIC DNA]</scope>
    <source>
        <strain evidence="3">NRRL YB-2248</strain>
    </source>
</reference>
<dbReference type="EMBL" id="KV453859">
    <property type="protein sequence ID" value="ODV84073.1"/>
    <property type="molecule type" value="Genomic_DNA"/>
</dbReference>
<evidence type="ECO:0000313" key="3">
    <source>
        <dbReference type="Proteomes" id="UP000094801"/>
    </source>
</evidence>
<gene>
    <name evidence="2" type="ORF">CANARDRAFT_70981</name>
</gene>
<sequence>MCVYVYVLCFMLMLMFVFYTTQLNDIGLRQIFSSLKSSLNPPRSERQGSTNCTISMI</sequence>
<dbReference type="Proteomes" id="UP000094801">
    <property type="component" value="Unassembled WGS sequence"/>
</dbReference>
<protein>
    <submittedName>
        <fullName evidence="2">Uncharacterized protein</fullName>
    </submittedName>
</protein>
<feature type="region of interest" description="Disordered" evidence="1">
    <location>
        <begin position="37"/>
        <end position="57"/>
    </location>
</feature>
<evidence type="ECO:0000313" key="2">
    <source>
        <dbReference type="EMBL" id="ODV84073.1"/>
    </source>
</evidence>